<dbReference type="GO" id="GO:0005737">
    <property type="term" value="C:cytoplasm"/>
    <property type="evidence" value="ECO:0007669"/>
    <property type="project" value="TreeGrafter"/>
</dbReference>
<dbReference type="InterPro" id="IPR036282">
    <property type="entry name" value="Glutathione-S-Trfase_C_sf"/>
</dbReference>
<dbReference type="InterPro" id="IPR010987">
    <property type="entry name" value="Glutathione-S-Trfase_C-like"/>
</dbReference>
<dbReference type="OrthoDB" id="9769158at2"/>
<dbReference type="SFLD" id="SFLDG01206">
    <property type="entry name" value="Xi.1"/>
    <property type="match status" value="1"/>
</dbReference>
<evidence type="ECO:0000256" key="1">
    <source>
        <dbReference type="PIRSR" id="PIRSR015753-1"/>
    </source>
</evidence>
<dbReference type="PIRSF" id="PIRSF015753">
    <property type="entry name" value="GST"/>
    <property type="match status" value="1"/>
</dbReference>
<organism evidence="6 7">
    <name type="scientific">Amycolatopsis cihanbeyliensis</name>
    <dbReference type="NCBI Taxonomy" id="1128664"/>
    <lineage>
        <taxon>Bacteria</taxon>
        <taxon>Bacillati</taxon>
        <taxon>Actinomycetota</taxon>
        <taxon>Actinomycetes</taxon>
        <taxon>Pseudonocardiales</taxon>
        <taxon>Pseudonocardiaceae</taxon>
        <taxon>Amycolatopsis</taxon>
    </lineage>
</organism>
<dbReference type="Gene3D" id="3.40.30.10">
    <property type="entry name" value="Glutaredoxin"/>
    <property type="match status" value="1"/>
</dbReference>
<dbReference type="SUPFAM" id="SSF52833">
    <property type="entry name" value="Thioredoxin-like"/>
    <property type="match status" value="1"/>
</dbReference>
<evidence type="ECO:0000313" key="7">
    <source>
        <dbReference type="Proteomes" id="UP000320876"/>
    </source>
</evidence>
<feature type="active site" description="Nucleophile" evidence="1">
    <location>
        <position position="67"/>
    </location>
</feature>
<dbReference type="GO" id="GO:0004364">
    <property type="term" value="F:glutathione transferase activity"/>
    <property type="evidence" value="ECO:0007669"/>
    <property type="project" value="InterPro"/>
</dbReference>
<dbReference type="Pfam" id="PF13409">
    <property type="entry name" value="GST_N_2"/>
    <property type="match status" value="1"/>
</dbReference>
<evidence type="ECO:0000256" key="3">
    <source>
        <dbReference type="PIRSR" id="PIRSR015753-3"/>
    </source>
</evidence>
<proteinExistence type="predicted"/>
<feature type="site" description="Lowers pKa of active site Cys" evidence="3">
    <location>
        <position position="254"/>
    </location>
</feature>
<feature type="region of interest" description="Disordered" evidence="4">
    <location>
        <begin position="1"/>
        <end position="51"/>
    </location>
</feature>
<dbReference type="InterPro" id="IPR036249">
    <property type="entry name" value="Thioredoxin-like_sf"/>
</dbReference>
<evidence type="ECO:0000256" key="2">
    <source>
        <dbReference type="PIRSR" id="PIRSR015753-2"/>
    </source>
</evidence>
<comment type="caution">
    <text evidence="6">The sequence shown here is derived from an EMBL/GenBank/DDBJ whole genome shotgun (WGS) entry which is preliminary data.</text>
</comment>
<keyword evidence="7" id="KW-1185">Reference proteome</keyword>
<feature type="binding site" evidence="2">
    <location>
        <position position="100"/>
    </location>
    <ligand>
        <name>glutathione</name>
        <dbReference type="ChEBI" id="CHEBI:57925"/>
    </ligand>
</feature>
<dbReference type="CDD" id="cd03190">
    <property type="entry name" value="GST_C_Omega_like"/>
    <property type="match status" value="1"/>
</dbReference>
<feature type="domain" description="GST C-terminal" evidence="5">
    <location>
        <begin position="173"/>
        <end position="297"/>
    </location>
</feature>
<dbReference type="InterPro" id="IPR040079">
    <property type="entry name" value="Glutathione_S-Trfase"/>
</dbReference>
<dbReference type="SUPFAM" id="SSF47616">
    <property type="entry name" value="GST C-terminal domain-like"/>
    <property type="match status" value="1"/>
</dbReference>
<dbReference type="InterPro" id="IPR016639">
    <property type="entry name" value="GST_Omega/GSH"/>
</dbReference>
<gene>
    <name evidence="6" type="ORF">FB471_2516</name>
</gene>
<dbReference type="PROSITE" id="PS50405">
    <property type="entry name" value="GST_CTER"/>
    <property type="match status" value="1"/>
</dbReference>
<dbReference type="InterPro" id="IPR047047">
    <property type="entry name" value="GST_Omega-like_C"/>
</dbReference>
<dbReference type="PANTHER" id="PTHR32419:SF6">
    <property type="entry name" value="GLUTATHIONE S-TRANSFERASE OMEGA-LIKE 1-RELATED"/>
    <property type="match status" value="1"/>
</dbReference>
<dbReference type="InterPro" id="IPR004045">
    <property type="entry name" value="Glutathione_S-Trfase_N"/>
</dbReference>
<name>A0A542DI53_AMYCI</name>
<protein>
    <submittedName>
        <fullName evidence="6">Putative glutathione S-transferase</fullName>
    </submittedName>
</protein>
<feature type="active site" description="Proton donor/acceptor" evidence="1">
    <location>
        <position position="196"/>
    </location>
</feature>
<dbReference type="AlphaFoldDB" id="A0A542DI53"/>
<dbReference type="SFLD" id="SFLDS00019">
    <property type="entry name" value="Glutathione_Transferase_(cytos"/>
    <property type="match status" value="1"/>
</dbReference>
<reference evidence="6 7" key="1">
    <citation type="submission" date="2019-06" db="EMBL/GenBank/DDBJ databases">
        <title>Sequencing the genomes of 1000 actinobacteria strains.</title>
        <authorList>
            <person name="Klenk H.-P."/>
        </authorList>
    </citation>
    <scope>NUCLEOTIDE SEQUENCE [LARGE SCALE GENOMIC DNA]</scope>
    <source>
        <strain evidence="6 7">DSM 45679</strain>
    </source>
</reference>
<dbReference type="Gene3D" id="1.20.1050.10">
    <property type="match status" value="1"/>
</dbReference>
<accession>A0A542DI53</accession>
<dbReference type="Pfam" id="PF13410">
    <property type="entry name" value="GST_C_2"/>
    <property type="match status" value="1"/>
</dbReference>
<feature type="site" description="Lowers pKa of active site Cys" evidence="3">
    <location>
        <position position="297"/>
    </location>
</feature>
<dbReference type="EMBL" id="VFML01000001">
    <property type="protein sequence ID" value="TQJ02771.1"/>
    <property type="molecule type" value="Genomic_DNA"/>
</dbReference>
<dbReference type="Proteomes" id="UP000320876">
    <property type="component" value="Unassembled WGS sequence"/>
</dbReference>
<dbReference type="PANTHER" id="PTHR32419">
    <property type="entry name" value="GLUTATHIONYL-HYDROQUINONE REDUCTASE"/>
    <property type="match status" value="1"/>
</dbReference>
<evidence type="ECO:0000256" key="4">
    <source>
        <dbReference type="SAM" id="MobiDB-lite"/>
    </source>
</evidence>
<evidence type="ECO:0000313" key="6">
    <source>
        <dbReference type="EMBL" id="TQJ02771.1"/>
    </source>
</evidence>
<keyword evidence="6" id="KW-0808">Transferase</keyword>
<feature type="compositionally biased region" description="Pro residues" evidence="4">
    <location>
        <begin position="20"/>
        <end position="29"/>
    </location>
</feature>
<sequence>MSSTPRAAEPVDIDKYGPYGQPPSKPPAGAPKQERPGPAFPNRITADGSAEFPAEPGRYHLYAAHPCPFSQRVLIAREMKGLEEVITVSILDPMRDSRGWALREGPGHGLDEVNGFAYLREAYEASGFEGHYSTPVLWDRKTGRIASNDFRNLDTDVATAFDRWAGREIDLYPADLRGEIDELNEFLFDKVHNGPYKCGFAPSQEFYETEVRSLFAALDELDARLADRRYLFGDRLTLSDIRLWVTLVRFDVVYLTHFKANLRRITDYPNLWPYARDLYQDNAFRGTTNFDHIKRHYFGTHTWINPSRIVPLGPDLDWEAPHGRETR</sequence>
<evidence type="ECO:0000259" key="5">
    <source>
        <dbReference type="PROSITE" id="PS50405"/>
    </source>
</evidence>
<dbReference type="SFLD" id="SFLDG01148">
    <property type="entry name" value="Xi_(cytGST)"/>
    <property type="match status" value="1"/>
</dbReference>
<dbReference type="RefSeq" id="WP_141998014.1">
    <property type="nucleotide sequence ID" value="NZ_VFML01000001.1"/>
</dbReference>